<feature type="signal peptide" evidence="3">
    <location>
        <begin position="1"/>
        <end position="28"/>
    </location>
</feature>
<accession>A0A2V1E5S1</accession>
<evidence type="ECO:0000256" key="1">
    <source>
        <dbReference type="ARBA" id="ARBA00005466"/>
    </source>
</evidence>
<reference evidence="5 6" key="1">
    <citation type="journal article" date="2018" name="Sci. Rep.">
        <title>Comparative genomics provides insights into the lifestyle and reveals functional heterogeneity of dark septate endophytic fungi.</title>
        <authorList>
            <person name="Knapp D.G."/>
            <person name="Nemeth J.B."/>
            <person name="Barry K."/>
            <person name="Hainaut M."/>
            <person name="Henrissat B."/>
            <person name="Johnson J."/>
            <person name="Kuo A."/>
            <person name="Lim J.H.P."/>
            <person name="Lipzen A."/>
            <person name="Nolan M."/>
            <person name="Ohm R.A."/>
            <person name="Tamas L."/>
            <person name="Grigoriev I.V."/>
            <person name="Spatafora J.W."/>
            <person name="Nagy L.G."/>
            <person name="Kovacs G.M."/>
        </authorList>
    </citation>
    <scope>NUCLEOTIDE SEQUENCE [LARGE SCALE GENOMIC DNA]</scope>
    <source>
        <strain evidence="5 6">DSE2036</strain>
    </source>
</reference>
<dbReference type="InterPro" id="IPR016169">
    <property type="entry name" value="FAD-bd_PCMH_sub2"/>
</dbReference>
<dbReference type="InterPro" id="IPR012951">
    <property type="entry name" value="BBE"/>
</dbReference>
<feature type="domain" description="FAD-binding PCMH-type" evidence="4">
    <location>
        <begin position="160"/>
        <end position="341"/>
    </location>
</feature>
<evidence type="ECO:0000256" key="3">
    <source>
        <dbReference type="SAM" id="SignalP"/>
    </source>
</evidence>
<protein>
    <submittedName>
        <fullName evidence="5">FAD binding domain-containing protein</fullName>
    </submittedName>
</protein>
<dbReference type="InterPro" id="IPR050432">
    <property type="entry name" value="FAD-linked_Oxidoreductases_BP"/>
</dbReference>
<dbReference type="OrthoDB" id="9983560at2759"/>
<keyword evidence="6" id="KW-1185">Reference proteome</keyword>
<dbReference type="PANTHER" id="PTHR13878">
    <property type="entry name" value="GULONOLACTONE OXIDASE"/>
    <property type="match status" value="1"/>
</dbReference>
<dbReference type="PROSITE" id="PS51387">
    <property type="entry name" value="FAD_PCMH"/>
    <property type="match status" value="1"/>
</dbReference>
<dbReference type="GO" id="GO:0071949">
    <property type="term" value="F:FAD binding"/>
    <property type="evidence" value="ECO:0007669"/>
    <property type="project" value="InterPro"/>
</dbReference>
<dbReference type="Pfam" id="PF01565">
    <property type="entry name" value="FAD_binding_4"/>
    <property type="match status" value="1"/>
</dbReference>
<keyword evidence="3" id="KW-0732">Signal</keyword>
<dbReference type="AlphaFoldDB" id="A0A2V1E5S1"/>
<dbReference type="PANTHER" id="PTHR13878:SF91">
    <property type="entry name" value="FAD BINDING DOMAIN PROTEIN (AFU_ORTHOLOGUE AFUA_6G12070)-RELATED"/>
    <property type="match status" value="1"/>
</dbReference>
<dbReference type="InterPro" id="IPR006094">
    <property type="entry name" value="Oxid_FAD_bind_N"/>
</dbReference>
<evidence type="ECO:0000259" key="4">
    <source>
        <dbReference type="PROSITE" id="PS51387"/>
    </source>
</evidence>
<name>A0A2V1E5S1_9PLEO</name>
<dbReference type="Gene3D" id="3.30.465.10">
    <property type="match status" value="1"/>
</dbReference>
<feature type="chain" id="PRO_5016133606" evidence="3">
    <location>
        <begin position="29"/>
        <end position="628"/>
    </location>
</feature>
<dbReference type="EMBL" id="KZ805312">
    <property type="protein sequence ID" value="PVI05831.1"/>
    <property type="molecule type" value="Genomic_DNA"/>
</dbReference>
<dbReference type="Pfam" id="PF08031">
    <property type="entry name" value="BBE"/>
    <property type="match status" value="1"/>
</dbReference>
<evidence type="ECO:0000313" key="5">
    <source>
        <dbReference type="EMBL" id="PVI05831.1"/>
    </source>
</evidence>
<organism evidence="5 6">
    <name type="scientific">Periconia macrospinosa</name>
    <dbReference type="NCBI Taxonomy" id="97972"/>
    <lineage>
        <taxon>Eukaryota</taxon>
        <taxon>Fungi</taxon>
        <taxon>Dikarya</taxon>
        <taxon>Ascomycota</taxon>
        <taxon>Pezizomycotina</taxon>
        <taxon>Dothideomycetes</taxon>
        <taxon>Pleosporomycetidae</taxon>
        <taxon>Pleosporales</taxon>
        <taxon>Massarineae</taxon>
        <taxon>Periconiaceae</taxon>
        <taxon>Periconia</taxon>
    </lineage>
</organism>
<comment type="similarity">
    <text evidence="1">Belongs to the oxygen-dependent FAD-linked oxidoreductase family.</text>
</comment>
<dbReference type="Proteomes" id="UP000244855">
    <property type="component" value="Unassembled WGS sequence"/>
</dbReference>
<dbReference type="InterPro" id="IPR016166">
    <property type="entry name" value="FAD-bd_PCMH"/>
</dbReference>
<dbReference type="InterPro" id="IPR036318">
    <property type="entry name" value="FAD-bd_PCMH-like_sf"/>
</dbReference>
<dbReference type="GO" id="GO:0016491">
    <property type="term" value="F:oxidoreductase activity"/>
    <property type="evidence" value="ECO:0007669"/>
    <property type="project" value="UniProtKB-KW"/>
</dbReference>
<keyword evidence="2" id="KW-0560">Oxidoreductase</keyword>
<evidence type="ECO:0000313" key="6">
    <source>
        <dbReference type="Proteomes" id="UP000244855"/>
    </source>
</evidence>
<gene>
    <name evidence="5" type="ORF">DM02DRAFT_684341</name>
</gene>
<sequence length="628" mass="69418">MGLHTASTLTTSPLWIAAILAVSSTANAALYPPQYSQVVNSTLPGALPDLQNLFLPGTTPSESVQSSRCKVYPEDANWPSDAAWEALNKLTDNRLINKPAPQASVCYDGPLYDPDQCAQLTASWNISYTHYNDPVEMMSAITQGMTCMPPNVFDTHNCTRGGLPAYVINATKPEHVQLGVNFARNTGVRLVVKNTGHDFLGKSGGKDALSIWTHYFKSNEYIEKYEDENLKWSGPAFKAGVGVQAFEMYKFAHEHGHSVVGGEGETVGIMGGYIQGGGHSPLSSLYGTGADQVLSFDVVTSSGEFITANSTSNTEIFWAMRGGGGSTFGVATSVTVKAYPDHPTTAARFSFTSQTVGNETFWAGIRSYIDSFVPNADAGTYAYFTIGNNVWNGILTFTMTPFFAPNKTLDETKAILQPWFSELDRLGITFDPNITHFDNYYDAWRSSFPLEAVSKVNSTTGSRMFPRANFETTEKRDELLDNLRQSIDNNRFQVHFNIKAVDPLDTDNAVNPAWRNNILFSQQAVRWPVNGTAEEILKIRHDFQEGDMQRWRDITPGSGGYLAEADRLEPNFGIAFWGSKYEKLVELKRKFDPYDVFFATTSVGSERWKVESVNGLPNENGKLCRVDV</sequence>
<dbReference type="STRING" id="97972.A0A2V1E5S1"/>
<dbReference type="SUPFAM" id="SSF56176">
    <property type="entry name" value="FAD-binding/transporter-associated domain-like"/>
    <property type="match status" value="1"/>
</dbReference>
<proteinExistence type="inferred from homology"/>
<evidence type="ECO:0000256" key="2">
    <source>
        <dbReference type="ARBA" id="ARBA00023002"/>
    </source>
</evidence>